<dbReference type="HOGENOM" id="CLU_135787_0_0_1"/>
<accession>A0A0C9U3X1</accession>
<organism evidence="1 2">
    <name type="scientific">Sphaerobolus stellatus (strain SS14)</name>
    <dbReference type="NCBI Taxonomy" id="990650"/>
    <lineage>
        <taxon>Eukaryota</taxon>
        <taxon>Fungi</taxon>
        <taxon>Dikarya</taxon>
        <taxon>Basidiomycota</taxon>
        <taxon>Agaricomycotina</taxon>
        <taxon>Agaricomycetes</taxon>
        <taxon>Phallomycetidae</taxon>
        <taxon>Geastrales</taxon>
        <taxon>Sphaerobolaceae</taxon>
        <taxon>Sphaerobolus</taxon>
    </lineage>
</organism>
<name>A0A0C9U3X1_SPHS4</name>
<reference evidence="1 2" key="1">
    <citation type="submission" date="2014-06" db="EMBL/GenBank/DDBJ databases">
        <title>Evolutionary Origins and Diversification of the Mycorrhizal Mutualists.</title>
        <authorList>
            <consortium name="DOE Joint Genome Institute"/>
            <consortium name="Mycorrhizal Genomics Consortium"/>
            <person name="Kohler A."/>
            <person name="Kuo A."/>
            <person name="Nagy L.G."/>
            <person name="Floudas D."/>
            <person name="Copeland A."/>
            <person name="Barry K.W."/>
            <person name="Cichocki N."/>
            <person name="Veneault-Fourrey C."/>
            <person name="LaButti K."/>
            <person name="Lindquist E.A."/>
            <person name="Lipzen A."/>
            <person name="Lundell T."/>
            <person name="Morin E."/>
            <person name="Murat C."/>
            <person name="Riley R."/>
            <person name="Ohm R."/>
            <person name="Sun H."/>
            <person name="Tunlid A."/>
            <person name="Henrissat B."/>
            <person name="Grigoriev I.V."/>
            <person name="Hibbett D.S."/>
            <person name="Martin F."/>
        </authorList>
    </citation>
    <scope>NUCLEOTIDE SEQUENCE [LARGE SCALE GENOMIC DNA]</scope>
    <source>
        <strain evidence="1 2">SS14</strain>
    </source>
</reference>
<dbReference type="AlphaFoldDB" id="A0A0C9U3X1"/>
<dbReference type="Proteomes" id="UP000054279">
    <property type="component" value="Unassembled WGS sequence"/>
</dbReference>
<proteinExistence type="predicted"/>
<gene>
    <name evidence="1" type="ORF">M422DRAFT_259977</name>
</gene>
<protein>
    <submittedName>
        <fullName evidence="1">Uncharacterized protein</fullName>
    </submittedName>
</protein>
<evidence type="ECO:0000313" key="1">
    <source>
        <dbReference type="EMBL" id="KIJ37618.1"/>
    </source>
</evidence>
<keyword evidence="2" id="KW-1185">Reference proteome</keyword>
<dbReference type="EMBL" id="KN837168">
    <property type="protein sequence ID" value="KIJ37618.1"/>
    <property type="molecule type" value="Genomic_DNA"/>
</dbReference>
<evidence type="ECO:0000313" key="2">
    <source>
        <dbReference type="Proteomes" id="UP000054279"/>
    </source>
</evidence>
<sequence length="107" mass="11757">MSVPPPPHIAPYLKRSSWRGITPPKTGFSAVQIQCDLPELAERIDDDDDRAILYEYGCTDDLETQAALGVSSQHHRIDLIIALLLLLLSTKQKVALGTETGDAILFT</sequence>